<organism evidence="3 4">
    <name type="scientific">Devosia nanyangense</name>
    <dbReference type="NCBI Taxonomy" id="1228055"/>
    <lineage>
        <taxon>Bacteria</taxon>
        <taxon>Pseudomonadati</taxon>
        <taxon>Pseudomonadota</taxon>
        <taxon>Alphaproteobacteria</taxon>
        <taxon>Hyphomicrobiales</taxon>
        <taxon>Devosiaceae</taxon>
        <taxon>Devosia</taxon>
    </lineage>
</organism>
<dbReference type="InterPro" id="IPR023210">
    <property type="entry name" value="NADP_OxRdtase_dom"/>
</dbReference>
<sequence>MPTPDASLSGTFAIGGDMVIHRLGFGAMRVTGQGIWGPPADPEECRRTLRRVPELGIDFIDTAESYGPYISEELIAETLSPYGRVIIATKGGHSRTGPNQWTPIGRPEFLIQGVQMSLRRLKLERLDLWQLHRIDPKVPAAEQFDTIASLLKQGLIRHAGLSEVSVNDIRAAQMHFPVASVQNKYSITDRNSEAVLAYCEANNIAFIPWRPIDGGNTSAGNPAFAAMLQKHGATPGQLALAWLLKRSPVMLPIPGTGKVSHLEENTAAAAIQLSDEDFAALSALR</sequence>
<reference evidence="3" key="1">
    <citation type="submission" date="2020-07" db="EMBL/GenBank/DDBJ databases">
        <title>Huge and variable diversity of episymbiotic CPR bacteria and DPANN archaea in groundwater ecosystems.</title>
        <authorList>
            <person name="He C.Y."/>
            <person name="Keren R."/>
            <person name="Whittaker M."/>
            <person name="Farag I.F."/>
            <person name="Doudna J."/>
            <person name="Cate J.H.D."/>
            <person name="Banfield J.F."/>
        </authorList>
    </citation>
    <scope>NUCLEOTIDE SEQUENCE</scope>
    <source>
        <strain evidence="3">NC_groundwater_1586_Pr3_B-0.1um_66_15</strain>
    </source>
</reference>
<dbReference type="GO" id="GO:0016491">
    <property type="term" value="F:oxidoreductase activity"/>
    <property type="evidence" value="ECO:0007669"/>
    <property type="project" value="UniProtKB-KW"/>
</dbReference>
<protein>
    <submittedName>
        <fullName evidence="3">Aldo/keto reductase</fullName>
    </submittedName>
</protein>
<feature type="domain" description="NADP-dependent oxidoreductase" evidence="2">
    <location>
        <begin position="22"/>
        <end position="284"/>
    </location>
</feature>
<dbReference type="SUPFAM" id="SSF51430">
    <property type="entry name" value="NAD(P)-linked oxidoreductase"/>
    <property type="match status" value="1"/>
</dbReference>
<name>A0A933L499_9HYPH</name>
<dbReference type="InterPro" id="IPR050791">
    <property type="entry name" value="Aldo-Keto_reductase"/>
</dbReference>
<proteinExistence type="predicted"/>
<dbReference type="GO" id="GO:0005737">
    <property type="term" value="C:cytoplasm"/>
    <property type="evidence" value="ECO:0007669"/>
    <property type="project" value="TreeGrafter"/>
</dbReference>
<gene>
    <name evidence="3" type="ORF">HY834_18165</name>
</gene>
<dbReference type="Pfam" id="PF00248">
    <property type="entry name" value="Aldo_ket_red"/>
    <property type="match status" value="1"/>
</dbReference>
<dbReference type="InterPro" id="IPR036812">
    <property type="entry name" value="NAD(P)_OxRdtase_dom_sf"/>
</dbReference>
<dbReference type="PANTHER" id="PTHR43625:SF40">
    <property type="entry name" value="ALDO-KETO REDUCTASE YAKC [NADP(+)]"/>
    <property type="match status" value="1"/>
</dbReference>
<evidence type="ECO:0000259" key="2">
    <source>
        <dbReference type="Pfam" id="PF00248"/>
    </source>
</evidence>
<evidence type="ECO:0000313" key="3">
    <source>
        <dbReference type="EMBL" id="MBI4923668.1"/>
    </source>
</evidence>
<dbReference type="PANTHER" id="PTHR43625">
    <property type="entry name" value="AFLATOXIN B1 ALDEHYDE REDUCTASE"/>
    <property type="match status" value="1"/>
</dbReference>
<dbReference type="PRINTS" id="PR00069">
    <property type="entry name" value="ALDKETRDTASE"/>
</dbReference>
<comment type="caution">
    <text evidence="3">The sequence shown here is derived from an EMBL/GenBank/DDBJ whole genome shotgun (WGS) entry which is preliminary data.</text>
</comment>
<dbReference type="Gene3D" id="3.20.20.100">
    <property type="entry name" value="NADP-dependent oxidoreductase domain"/>
    <property type="match status" value="1"/>
</dbReference>
<dbReference type="Proteomes" id="UP000782610">
    <property type="component" value="Unassembled WGS sequence"/>
</dbReference>
<dbReference type="EMBL" id="JACRAF010000061">
    <property type="protein sequence ID" value="MBI4923668.1"/>
    <property type="molecule type" value="Genomic_DNA"/>
</dbReference>
<dbReference type="AlphaFoldDB" id="A0A933L499"/>
<accession>A0A933L499</accession>
<dbReference type="CDD" id="cd19088">
    <property type="entry name" value="AKR_AKR13B1"/>
    <property type="match status" value="1"/>
</dbReference>
<evidence type="ECO:0000313" key="4">
    <source>
        <dbReference type="Proteomes" id="UP000782610"/>
    </source>
</evidence>
<evidence type="ECO:0000256" key="1">
    <source>
        <dbReference type="ARBA" id="ARBA00023002"/>
    </source>
</evidence>
<dbReference type="InterPro" id="IPR020471">
    <property type="entry name" value="AKR"/>
</dbReference>
<keyword evidence="1" id="KW-0560">Oxidoreductase</keyword>